<proteinExistence type="predicted"/>
<dbReference type="STRING" id="1798542.A3F54_04235"/>
<sequence>MYSPIFEQIGLSPNEAKIYETLIKSGETSVSTIAKQGNIHRRNVYDALNRLLEKGLVFQIFQKGENIYRAVHPNKLLEVVTEKQRALQNILPRLTQLYETKPATEAAYIYKGIEGFKNYMRDVARIGEETYFLGAKGLWFTPTIDQRFLRDFQKEMARKKVNYYTLYDHRVSETLPDVLKKVGGQYKILPKEYSTSAVLDIFGDHVVTFTSVDVGNFGENGTIFVMINQELADSFKTWFQMLWDWCPDKKAKK</sequence>
<dbReference type="PANTHER" id="PTHR34293">
    <property type="entry name" value="HTH-TYPE TRANSCRIPTIONAL REGULATOR TRMBL2"/>
    <property type="match status" value="1"/>
</dbReference>
<dbReference type="InterPro" id="IPR002831">
    <property type="entry name" value="Tscrpt_reg_TrmB_N"/>
</dbReference>
<evidence type="ECO:0000313" key="2">
    <source>
        <dbReference type="EMBL" id="OGY84926.1"/>
    </source>
</evidence>
<feature type="domain" description="Transcription regulator TrmB N-terminal" evidence="1">
    <location>
        <begin position="8"/>
        <end position="73"/>
    </location>
</feature>
<dbReference type="InterPro" id="IPR051797">
    <property type="entry name" value="TrmB-like"/>
</dbReference>
<dbReference type="PANTHER" id="PTHR34293:SF1">
    <property type="entry name" value="HTH-TYPE TRANSCRIPTIONAL REGULATOR TRMBL2"/>
    <property type="match status" value="1"/>
</dbReference>
<reference evidence="2 3" key="1">
    <citation type="journal article" date="2016" name="Nat. Commun.">
        <title>Thousands of microbial genomes shed light on interconnected biogeochemical processes in an aquifer system.</title>
        <authorList>
            <person name="Anantharaman K."/>
            <person name="Brown C.T."/>
            <person name="Hug L.A."/>
            <person name="Sharon I."/>
            <person name="Castelle C.J."/>
            <person name="Probst A.J."/>
            <person name="Thomas B.C."/>
            <person name="Singh A."/>
            <person name="Wilkins M.J."/>
            <person name="Karaoz U."/>
            <person name="Brodie E.L."/>
            <person name="Williams K.H."/>
            <person name="Hubbard S.S."/>
            <person name="Banfield J.F."/>
        </authorList>
    </citation>
    <scope>NUCLEOTIDE SEQUENCE [LARGE SCALE GENOMIC DNA]</scope>
</reference>
<organism evidence="2 3">
    <name type="scientific">Candidatus Kerfeldbacteria bacterium RIFCSPHIGHO2_12_FULL_48_17</name>
    <dbReference type="NCBI Taxonomy" id="1798542"/>
    <lineage>
        <taxon>Bacteria</taxon>
        <taxon>Candidatus Kerfeldiibacteriota</taxon>
    </lineage>
</organism>
<gene>
    <name evidence="2" type="ORF">A3F54_04235</name>
</gene>
<accession>A0A1G2B8A8</accession>
<dbReference type="AlphaFoldDB" id="A0A1G2B8A8"/>
<dbReference type="Gene3D" id="1.10.10.10">
    <property type="entry name" value="Winged helix-like DNA-binding domain superfamily/Winged helix DNA-binding domain"/>
    <property type="match status" value="1"/>
</dbReference>
<protein>
    <recommendedName>
        <fullName evidence="1">Transcription regulator TrmB N-terminal domain-containing protein</fullName>
    </recommendedName>
</protein>
<evidence type="ECO:0000313" key="3">
    <source>
        <dbReference type="Proteomes" id="UP000176952"/>
    </source>
</evidence>
<evidence type="ECO:0000259" key="1">
    <source>
        <dbReference type="Pfam" id="PF01978"/>
    </source>
</evidence>
<comment type="caution">
    <text evidence="2">The sequence shown here is derived from an EMBL/GenBank/DDBJ whole genome shotgun (WGS) entry which is preliminary data.</text>
</comment>
<dbReference type="SUPFAM" id="SSF46785">
    <property type="entry name" value="Winged helix' DNA-binding domain"/>
    <property type="match status" value="1"/>
</dbReference>
<dbReference type="EMBL" id="MHKD01000009">
    <property type="protein sequence ID" value="OGY84926.1"/>
    <property type="molecule type" value="Genomic_DNA"/>
</dbReference>
<dbReference type="InterPro" id="IPR036388">
    <property type="entry name" value="WH-like_DNA-bd_sf"/>
</dbReference>
<dbReference type="InterPro" id="IPR036390">
    <property type="entry name" value="WH_DNA-bd_sf"/>
</dbReference>
<name>A0A1G2B8A8_9BACT</name>
<dbReference type="Proteomes" id="UP000176952">
    <property type="component" value="Unassembled WGS sequence"/>
</dbReference>
<dbReference type="Pfam" id="PF01978">
    <property type="entry name" value="TrmB"/>
    <property type="match status" value="1"/>
</dbReference>